<proteinExistence type="predicted"/>
<name>A0AAW1MDY1_POPJA</name>
<sequence length="113" mass="13241">MRTPTLSPIRKQTAYFLKSGELCRKMCLINLPWGAELSRLQRLMDEPTDSEYEPDIEDDNDSFTEDNVETIQENTDSEQEFSDNELNEIAEVDIQEQRTHRKPIFEGRGLKCR</sequence>
<reference evidence="1 2" key="1">
    <citation type="journal article" date="2024" name="BMC Genomics">
        <title>De novo assembly and annotation of Popillia japonica's genome with initial clues to its potential as an invasive pest.</title>
        <authorList>
            <person name="Cucini C."/>
            <person name="Boschi S."/>
            <person name="Funari R."/>
            <person name="Cardaioli E."/>
            <person name="Iannotti N."/>
            <person name="Marturano G."/>
            <person name="Paoli F."/>
            <person name="Bruttini M."/>
            <person name="Carapelli A."/>
            <person name="Frati F."/>
            <person name="Nardi F."/>
        </authorList>
    </citation>
    <scope>NUCLEOTIDE SEQUENCE [LARGE SCALE GENOMIC DNA]</scope>
    <source>
        <strain evidence="1">DMR45628</strain>
    </source>
</reference>
<gene>
    <name evidence="1" type="ORF">QE152_g7827</name>
</gene>
<comment type="caution">
    <text evidence="1">The sequence shown here is derived from an EMBL/GenBank/DDBJ whole genome shotgun (WGS) entry which is preliminary data.</text>
</comment>
<accession>A0AAW1MDY1</accession>
<dbReference type="AlphaFoldDB" id="A0AAW1MDY1"/>
<protein>
    <submittedName>
        <fullName evidence="1">Uncharacterized protein</fullName>
    </submittedName>
</protein>
<keyword evidence="2" id="KW-1185">Reference proteome</keyword>
<organism evidence="1 2">
    <name type="scientific">Popillia japonica</name>
    <name type="common">Japanese beetle</name>
    <dbReference type="NCBI Taxonomy" id="7064"/>
    <lineage>
        <taxon>Eukaryota</taxon>
        <taxon>Metazoa</taxon>
        <taxon>Ecdysozoa</taxon>
        <taxon>Arthropoda</taxon>
        <taxon>Hexapoda</taxon>
        <taxon>Insecta</taxon>
        <taxon>Pterygota</taxon>
        <taxon>Neoptera</taxon>
        <taxon>Endopterygota</taxon>
        <taxon>Coleoptera</taxon>
        <taxon>Polyphaga</taxon>
        <taxon>Scarabaeiformia</taxon>
        <taxon>Scarabaeidae</taxon>
        <taxon>Rutelinae</taxon>
        <taxon>Popillia</taxon>
    </lineage>
</organism>
<dbReference type="Proteomes" id="UP001458880">
    <property type="component" value="Unassembled WGS sequence"/>
</dbReference>
<dbReference type="EMBL" id="JASPKY010000059">
    <property type="protein sequence ID" value="KAK9744376.1"/>
    <property type="molecule type" value="Genomic_DNA"/>
</dbReference>
<evidence type="ECO:0000313" key="2">
    <source>
        <dbReference type="Proteomes" id="UP001458880"/>
    </source>
</evidence>
<evidence type="ECO:0000313" key="1">
    <source>
        <dbReference type="EMBL" id="KAK9744376.1"/>
    </source>
</evidence>